<protein>
    <recommendedName>
        <fullName evidence="7">Major facilitator superfamily (MFS) profile domain-containing protein</fullName>
    </recommendedName>
</protein>
<feature type="transmembrane region" description="Helical" evidence="6">
    <location>
        <begin position="254"/>
        <end position="275"/>
    </location>
</feature>
<feature type="transmembrane region" description="Helical" evidence="6">
    <location>
        <begin position="168"/>
        <end position="185"/>
    </location>
</feature>
<feature type="transmembrane region" description="Helical" evidence="6">
    <location>
        <begin position="129"/>
        <end position="148"/>
    </location>
</feature>
<feature type="transmembrane region" description="Helical" evidence="6">
    <location>
        <begin position="20"/>
        <end position="45"/>
    </location>
</feature>
<dbReference type="EMBL" id="CAJPEV010002089">
    <property type="protein sequence ID" value="CAG0895608.1"/>
    <property type="molecule type" value="Genomic_DNA"/>
</dbReference>
<feature type="non-terminal residue" evidence="8">
    <location>
        <position position="1"/>
    </location>
</feature>
<comment type="subcellular location">
    <subcellularLocation>
        <location evidence="1">Membrane</location>
        <topology evidence="1">Multi-pass membrane protein</topology>
    </subcellularLocation>
</comment>
<evidence type="ECO:0000259" key="7">
    <source>
        <dbReference type="PROSITE" id="PS50850"/>
    </source>
</evidence>
<dbReference type="Pfam" id="PF07690">
    <property type="entry name" value="MFS_1"/>
    <property type="match status" value="1"/>
</dbReference>
<feature type="transmembrane region" description="Helical" evidence="6">
    <location>
        <begin position="296"/>
        <end position="313"/>
    </location>
</feature>
<dbReference type="Gene3D" id="1.20.1250.20">
    <property type="entry name" value="MFS general substrate transporter like domains"/>
    <property type="match status" value="1"/>
</dbReference>
<organism evidence="8">
    <name type="scientific">Darwinula stevensoni</name>
    <dbReference type="NCBI Taxonomy" id="69355"/>
    <lineage>
        <taxon>Eukaryota</taxon>
        <taxon>Metazoa</taxon>
        <taxon>Ecdysozoa</taxon>
        <taxon>Arthropoda</taxon>
        <taxon>Crustacea</taxon>
        <taxon>Oligostraca</taxon>
        <taxon>Ostracoda</taxon>
        <taxon>Podocopa</taxon>
        <taxon>Podocopida</taxon>
        <taxon>Darwinulocopina</taxon>
        <taxon>Darwinuloidea</taxon>
        <taxon>Darwinulidae</taxon>
        <taxon>Darwinula</taxon>
    </lineage>
</organism>
<feature type="transmembrane region" description="Helical" evidence="6">
    <location>
        <begin position="57"/>
        <end position="81"/>
    </location>
</feature>
<keyword evidence="4 6" id="KW-1133">Transmembrane helix</keyword>
<dbReference type="OrthoDB" id="5086884at2759"/>
<dbReference type="SUPFAM" id="SSF103473">
    <property type="entry name" value="MFS general substrate transporter"/>
    <property type="match status" value="1"/>
</dbReference>
<evidence type="ECO:0000256" key="4">
    <source>
        <dbReference type="ARBA" id="ARBA00022989"/>
    </source>
</evidence>
<evidence type="ECO:0000256" key="6">
    <source>
        <dbReference type="SAM" id="Phobius"/>
    </source>
</evidence>
<dbReference type="GO" id="GO:0043195">
    <property type="term" value="C:terminal bouton"/>
    <property type="evidence" value="ECO:0007669"/>
    <property type="project" value="TreeGrafter"/>
</dbReference>
<evidence type="ECO:0000256" key="1">
    <source>
        <dbReference type="ARBA" id="ARBA00004141"/>
    </source>
</evidence>
<keyword evidence="3 6" id="KW-0812">Transmembrane</keyword>
<dbReference type="AlphaFoldDB" id="A0A7R8XFK2"/>
<dbReference type="PROSITE" id="PS50850">
    <property type="entry name" value="MFS"/>
    <property type="match status" value="1"/>
</dbReference>
<evidence type="ECO:0000313" key="9">
    <source>
        <dbReference type="Proteomes" id="UP000677054"/>
    </source>
</evidence>
<dbReference type="PANTHER" id="PTHR23506">
    <property type="entry name" value="GH10249P"/>
    <property type="match status" value="1"/>
</dbReference>
<dbReference type="InterPro" id="IPR050930">
    <property type="entry name" value="MFS_Vesicular_Transporter"/>
</dbReference>
<proteinExistence type="predicted"/>
<keyword evidence="9" id="KW-1185">Reference proteome</keyword>
<feature type="transmembrane region" description="Helical" evidence="6">
    <location>
        <begin position="87"/>
        <end position="108"/>
    </location>
</feature>
<dbReference type="GO" id="GO:0030672">
    <property type="term" value="C:synaptic vesicle membrane"/>
    <property type="evidence" value="ECO:0007669"/>
    <property type="project" value="TreeGrafter"/>
</dbReference>
<reference evidence="8" key="1">
    <citation type="submission" date="2020-11" db="EMBL/GenBank/DDBJ databases">
        <authorList>
            <person name="Tran Van P."/>
        </authorList>
    </citation>
    <scope>NUCLEOTIDE SEQUENCE</scope>
</reference>
<evidence type="ECO:0000256" key="2">
    <source>
        <dbReference type="ARBA" id="ARBA00022448"/>
    </source>
</evidence>
<evidence type="ECO:0000313" key="8">
    <source>
        <dbReference type="EMBL" id="CAD7248985.1"/>
    </source>
</evidence>
<keyword evidence="2" id="KW-0813">Transport</keyword>
<sequence length="348" mass="37954">MRREGPFDRLFAAFAFGRSYWFLLLARVLQGVGSSCSAVAGMGMLAERYPEDRERGIAMGIALGGLAFGCVIGPTFGGVMYEFVGKSSPFVVLAALALADAILQLLILQPKMKRQELARPSLKQLLKDPYICIAAGGLLFGNMVFAVLEPTLPSWMERTMCAAIWQQGAVYLACSILYLIGTNVFPPLGHKIGRWLVTMLGFIFMGISMVFVPEANNVWLILGPLAGLGFSTAMVDTSIMPELARLVDLRHSPIYGTVYAVGDVAFCLGFAVALYDPSLQMQRKRNAGEMSRLLGNFLLCLLAGPAFAGALVQGIGFDWMLYVMAIVCFLYSPLFSFLRNPPARGEKR</sequence>
<feature type="transmembrane region" description="Helical" evidence="6">
    <location>
        <begin position="319"/>
        <end position="338"/>
    </location>
</feature>
<name>A0A7R8XFK2_9CRUS</name>
<dbReference type="GO" id="GO:0015842">
    <property type="term" value="P:aminergic neurotransmitter loading into synaptic vesicle"/>
    <property type="evidence" value="ECO:0007669"/>
    <property type="project" value="TreeGrafter"/>
</dbReference>
<feature type="domain" description="Major facilitator superfamily (MFS) profile" evidence="7">
    <location>
        <begin position="1"/>
        <end position="344"/>
    </location>
</feature>
<dbReference type="InterPro" id="IPR011701">
    <property type="entry name" value="MFS"/>
</dbReference>
<feature type="transmembrane region" description="Helical" evidence="6">
    <location>
        <begin position="192"/>
        <end position="212"/>
    </location>
</feature>
<dbReference type="Proteomes" id="UP000677054">
    <property type="component" value="Unassembled WGS sequence"/>
</dbReference>
<dbReference type="EMBL" id="LR901606">
    <property type="protein sequence ID" value="CAD7248985.1"/>
    <property type="molecule type" value="Genomic_DNA"/>
</dbReference>
<accession>A0A7R8XFK2</accession>
<dbReference type="InterPro" id="IPR020846">
    <property type="entry name" value="MFS_dom"/>
</dbReference>
<evidence type="ECO:0000256" key="5">
    <source>
        <dbReference type="ARBA" id="ARBA00023136"/>
    </source>
</evidence>
<keyword evidence="5 6" id="KW-0472">Membrane</keyword>
<gene>
    <name evidence="8" type="ORF">DSTB1V02_LOCUS8786</name>
</gene>
<evidence type="ECO:0000256" key="3">
    <source>
        <dbReference type="ARBA" id="ARBA00022692"/>
    </source>
</evidence>
<dbReference type="PANTHER" id="PTHR23506:SF23">
    <property type="entry name" value="GH10249P"/>
    <property type="match status" value="1"/>
</dbReference>
<dbReference type="InterPro" id="IPR036259">
    <property type="entry name" value="MFS_trans_sf"/>
</dbReference>
<dbReference type="GO" id="GO:0005335">
    <property type="term" value="F:serotonin:sodium:chloride symporter activity"/>
    <property type="evidence" value="ECO:0007669"/>
    <property type="project" value="TreeGrafter"/>
</dbReference>